<feature type="transmembrane region" description="Helical" evidence="6">
    <location>
        <begin position="82"/>
        <end position="104"/>
    </location>
</feature>
<proteinExistence type="inferred from homology"/>
<dbReference type="SUPFAM" id="SSF81321">
    <property type="entry name" value="Family A G protein-coupled receptor-like"/>
    <property type="match status" value="1"/>
</dbReference>
<organism evidence="8 9">
    <name type="scientific">Acanthosepion pharaonis</name>
    <name type="common">Pharaoh cuttlefish</name>
    <name type="synonym">Sepia pharaonis</name>
    <dbReference type="NCBI Taxonomy" id="158019"/>
    <lineage>
        <taxon>Eukaryota</taxon>
        <taxon>Metazoa</taxon>
        <taxon>Spiralia</taxon>
        <taxon>Lophotrochozoa</taxon>
        <taxon>Mollusca</taxon>
        <taxon>Cephalopoda</taxon>
        <taxon>Coleoidea</taxon>
        <taxon>Decapodiformes</taxon>
        <taxon>Sepiida</taxon>
        <taxon>Sepiina</taxon>
        <taxon>Sepiidae</taxon>
        <taxon>Acanthosepion</taxon>
    </lineage>
</organism>
<name>A0A812B9J8_ACAPH</name>
<evidence type="ECO:0000256" key="2">
    <source>
        <dbReference type="ARBA" id="ARBA00022692"/>
    </source>
</evidence>
<accession>A0A812B9J8</accession>
<dbReference type="PANTHER" id="PTHR46641:SF25">
    <property type="entry name" value="CNMAMIDE RECEPTOR-RELATED"/>
    <property type="match status" value="1"/>
</dbReference>
<dbReference type="Proteomes" id="UP000597762">
    <property type="component" value="Unassembled WGS sequence"/>
</dbReference>
<dbReference type="PANTHER" id="PTHR46641">
    <property type="entry name" value="FMRFAMIDE RECEPTOR-RELATED"/>
    <property type="match status" value="1"/>
</dbReference>
<feature type="transmembrane region" description="Helical" evidence="6">
    <location>
        <begin position="255"/>
        <end position="278"/>
    </location>
</feature>
<feature type="domain" description="G-protein coupled receptors family 1 profile" evidence="7">
    <location>
        <begin position="97"/>
        <end position="372"/>
    </location>
</feature>
<dbReference type="PRINTS" id="PR00237">
    <property type="entry name" value="GPCRRHODOPSN"/>
</dbReference>
<keyword evidence="2 5" id="KW-0812">Transmembrane</keyword>
<keyword evidence="5" id="KW-0807">Transducer</keyword>
<reference evidence="8" key="1">
    <citation type="submission" date="2021-01" db="EMBL/GenBank/DDBJ databases">
        <authorList>
            <person name="Li R."/>
            <person name="Bekaert M."/>
        </authorList>
    </citation>
    <scope>NUCLEOTIDE SEQUENCE</scope>
    <source>
        <strain evidence="8">Farmed</strain>
    </source>
</reference>
<evidence type="ECO:0000313" key="9">
    <source>
        <dbReference type="Proteomes" id="UP000597762"/>
    </source>
</evidence>
<dbReference type="GO" id="GO:0004930">
    <property type="term" value="F:G protein-coupled receptor activity"/>
    <property type="evidence" value="ECO:0007669"/>
    <property type="project" value="UniProtKB-KW"/>
</dbReference>
<evidence type="ECO:0000256" key="1">
    <source>
        <dbReference type="ARBA" id="ARBA00004370"/>
    </source>
</evidence>
<keyword evidence="3 6" id="KW-1133">Transmembrane helix</keyword>
<dbReference type="EMBL" id="CAHIKZ030000476">
    <property type="protein sequence ID" value="CAE1176192.1"/>
    <property type="molecule type" value="Genomic_DNA"/>
</dbReference>
<feature type="transmembrane region" description="Helical" evidence="6">
    <location>
        <begin position="356"/>
        <end position="375"/>
    </location>
</feature>
<dbReference type="GO" id="GO:0016020">
    <property type="term" value="C:membrane"/>
    <property type="evidence" value="ECO:0007669"/>
    <property type="project" value="UniProtKB-SubCell"/>
</dbReference>
<dbReference type="OrthoDB" id="9990906at2759"/>
<evidence type="ECO:0000313" key="8">
    <source>
        <dbReference type="EMBL" id="CAE1176192.1"/>
    </source>
</evidence>
<evidence type="ECO:0000256" key="5">
    <source>
        <dbReference type="RuleBase" id="RU000688"/>
    </source>
</evidence>
<evidence type="ECO:0000259" key="7">
    <source>
        <dbReference type="PROSITE" id="PS50262"/>
    </source>
</evidence>
<dbReference type="InterPro" id="IPR000276">
    <property type="entry name" value="GPCR_Rhodpsn"/>
</dbReference>
<dbReference type="PROSITE" id="PS00237">
    <property type="entry name" value="G_PROTEIN_RECEP_F1_1"/>
    <property type="match status" value="1"/>
</dbReference>
<feature type="transmembrane region" description="Helical" evidence="6">
    <location>
        <begin position="308"/>
        <end position="336"/>
    </location>
</feature>
<comment type="subcellular location">
    <subcellularLocation>
        <location evidence="1">Membrane</location>
    </subcellularLocation>
</comment>
<keyword evidence="4 6" id="KW-0472">Membrane</keyword>
<gene>
    <name evidence="8" type="ORF">SPHA_14051</name>
</gene>
<dbReference type="Gene3D" id="1.20.1070.10">
    <property type="entry name" value="Rhodopsin 7-helix transmembrane proteins"/>
    <property type="match status" value="1"/>
</dbReference>
<feature type="transmembrane region" description="Helical" evidence="6">
    <location>
        <begin position="159"/>
        <end position="182"/>
    </location>
</feature>
<dbReference type="PROSITE" id="PS50262">
    <property type="entry name" value="G_PROTEIN_RECEP_F1_2"/>
    <property type="match status" value="1"/>
</dbReference>
<evidence type="ECO:0000256" key="3">
    <source>
        <dbReference type="ARBA" id="ARBA00022989"/>
    </source>
</evidence>
<dbReference type="Pfam" id="PF00001">
    <property type="entry name" value="7tm_1"/>
    <property type="match status" value="1"/>
</dbReference>
<keyword evidence="9" id="KW-1185">Reference proteome</keyword>
<keyword evidence="5" id="KW-0297">G-protein coupled receptor</keyword>
<comment type="caution">
    <text evidence="8">The sequence shown here is derived from an EMBL/GenBank/DDBJ whole genome shotgun (WGS) entry which is preliminary data.</text>
</comment>
<dbReference type="AlphaFoldDB" id="A0A812B9J8"/>
<sequence length="427" mass="49306">MTWYSINSTGTINRMATDNRNLMSFNADNISQVLSLFGQLPSDKKQLLLRMLGLNQERDVFALLDDSQTLFAYPEYRLHKILLLYVSPLLLVLGTFGNIFSVFIMRQRSMIRMSAYVYLIHLAVADSMVLYIGLLRLWISELTGMDIRNQTAWLCKLVIFSGYVSSNLSVWLIIAVTVERYIVVCHPLKVNKFCTVPRAKRVVLGLLVLFVLIHVHFFWTVTLNQLDLNGVDKHYCGSRKNFHYLVSVAWPWIDAIFYSFLPFVAILFFNTLIIRRIIILSRGAMKMQSAQSNLLQVRRCHNDSSRKLTLMLLTLSFTLLLTTLPLPVSLILAHFWNDKATRDFDSAAKYQLTKTIAELMMYLNHSMNFILYCAMGHKFRHQIVRMFCNRHNNMQGLADHTHHIYCSRYCSAQGNVSNQKQCSDTGV</sequence>
<comment type="similarity">
    <text evidence="5">Belongs to the G-protein coupled receptor 1 family.</text>
</comment>
<dbReference type="InterPro" id="IPR052954">
    <property type="entry name" value="GPCR-Ligand_Int"/>
</dbReference>
<feature type="transmembrane region" description="Helical" evidence="6">
    <location>
        <begin position="202"/>
        <end position="219"/>
    </location>
</feature>
<dbReference type="InterPro" id="IPR017452">
    <property type="entry name" value="GPCR_Rhodpsn_7TM"/>
</dbReference>
<protein>
    <recommendedName>
        <fullName evidence="7">G-protein coupled receptors family 1 profile domain-containing protein</fullName>
    </recommendedName>
</protein>
<keyword evidence="5" id="KW-0675">Receptor</keyword>
<evidence type="ECO:0000256" key="6">
    <source>
        <dbReference type="SAM" id="Phobius"/>
    </source>
</evidence>
<evidence type="ECO:0000256" key="4">
    <source>
        <dbReference type="ARBA" id="ARBA00023136"/>
    </source>
</evidence>
<feature type="transmembrane region" description="Helical" evidence="6">
    <location>
        <begin position="116"/>
        <end position="139"/>
    </location>
</feature>